<keyword evidence="5" id="KW-1185">Reference proteome</keyword>
<dbReference type="InterPro" id="IPR019936">
    <property type="entry name" value="NanM_proteobact"/>
</dbReference>
<keyword evidence="3" id="KW-0732">Signal</keyword>
<dbReference type="PANTHER" id="PTHR24412">
    <property type="entry name" value="KELCH PROTEIN"/>
    <property type="match status" value="1"/>
</dbReference>
<dbReference type="InterPro" id="IPR011043">
    <property type="entry name" value="Gal_Oxase/kelch_b-propeller"/>
</dbReference>
<feature type="chain" id="PRO_5013412079" description="N-acetylneuraminate epimerase" evidence="3">
    <location>
        <begin position="25"/>
        <end position="375"/>
    </location>
</feature>
<evidence type="ECO:0000256" key="3">
    <source>
        <dbReference type="HAMAP-Rule" id="MF_01195"/>
    </source>
</evidence>
<comment type="subcellular location">
    <subcellularLocation>
        <location evidence="3">Periplasm</location>
    </subcellularLocation>
</comment>
<dbReference type="PANTHER" id="PTHR24412:SF489">
    <property type="entry name" value="RING FINGER DOMAIN AND KELCH REPEAT-CONTAINING PROTEIN DDB_G0271372"/>
    <property type="match status" value="1"/>
</dbReference>
<keyword evidence="3" id="KW-0413">Isomerase</keyword>
<feature type="signal peptide" evidence="3">
    <location>
        <begin position="1"/>
        <end position="24"/>
    </location>
</feature>
<dbReference type="Pfam" id="PF24996">
    <property type="entry name" value="NANM"/>
    <property type="match status" value="1"/>
</dbReference>
<comment type="similarity">
    <text evidence="3">Belongs to the NanM family.</text>
</comment>
<dbReference type="InterPro" id="IPR056734">
    <property type="entry name" value="NANM"/>
</dbReference>
<feature type="repeat" description="Kelch 7" evidence="3">
    <location>
        <begin position="346"/>
        <end position="375"/>
    </location>
</feature>
<comment type="catalytic activity">
    <reaction evidence="3">
        <text>N-acetyl-alpha-neuraminate = N-acetyl-beta-neuraminate</text>
        <dbReference type="Rhea" id="RHEA:25233"/>
        <dbReference type="ChEBI" id="CHEBI:58705"/>
        <dbReference type="ChEBI" id="CHEBI:58770"/>
        <dbReference type="EC" id="5.1.3.24"/>
    </reaction>
</comment>
<keyword evidence="3" id="KW-0119">Carbohydrate metabolism</keyword>
<dbReference type="SUPFAM" id="SSF50965">
    <property type="entry name" value="Galactose oxidase, central domain"/>
    <property type="match status" value="1"/>
</dbReference>
<dbReference type="InterPro" id="IPR015915">
    <property type="entry name" value="Kelch-typ_b-propeller"/>
</dbReference>
<dbReference type="RefSeq" id="WP_167367097.1">
    <property type="nucleotide sequence ID" value="NZ_MLHQ01000001.1"/>
</dbReference>
<sequence length="375" mass="40692" precursor="true">MKLTKTALCTALFATFTFSATVQAYPDLPVGIKSGAGALIGDTLYVGLGTGGDKFYALDLKTPTEQWKEIATFPGGERSQPVAAAVDGKLYVFGGLQKNEKGELQFINDAYRYDPATNTWTKLPTRSPRGLIGSSSASHGEKIYIMGGTNMSIFNGYFQDIVAAGEDKVKKDEINTAYFEQRPEDYFFTTELLSYDPATNKWRNEGHLPFSGRAGAAFTIQGNDLMLVNGEIKPGLRTAETHQGKFTPKGVEWKNLPDLPAPKGKIQDGLAGAMAGYSHGYYLVTGGANFPGSVKQYKDGMIYAHKGLSKAWHKEVYTFNKEKWQIVGELPMNIGYGVSVSYGNKVLLIGGETDGGKALTSVTSLSYDGKKLTVE</sequence>
<organism evidence="4 5">
    <name type="scientific">Rodentibacter myodis</name>
    <dbReference type="NCBI Taxonomy" id="1907939"/>
    <lineage>
        <taxon>Bacteria</taxon>
        <taxon>Pseudomonadati</taxon>
        <taxon>Pseudomonadota</taxon>
        <taxon>Gammaproteobacteria</taxon>
        <taxon>Pasteurellales</taxon>
        <taxon>Pasteurellaceae</taxon>
        <taxon>Rodentibacter</taxon>
    </lineage>
</organism>
<accession>A0A1V3JTY7</accession>
<keyword evidence="2 3" id="KW-0677">Repeat</keyword>
<dbReference type="STRING" id="1907939.BKL49_00770"/>
<dbReference type="InterPro" id="IPR006652">
    <property type="entry name" value="Kelch_1"/>
</dbReference>
<keyword evidence="3" id="KW-0574">Periplasm</keyword>
<dbReference type="EMBL" id="MLHQ01000001">
    <property type="protein sequence ID" value="OOF60257.1"/>
    <property type="molecule type" value="Genomic_DNA"/>
</dbReference>
<reference evidence="4 5" key="1">
    <citation type="submission" date="2016-10" db="EMBL/GenBank/DDBJ databases">
        <title>Rodentibacter gen. nov. and new species.</title>
        <authorList>
            <person name="Christensen H."/>
        </authorList>
    </citation>
    <scope>NUCLEOTIDE SEQUENCE [LARGE SCALE GENOMIC DNA]</scope>
    <source>
        <strain evidence="4 5">Ac151</strain>
    </source>
</reference>
<evidence type="ECO:0000313" key="4">
    <source>
        <dbReference type="EMBL" id="OOF60257.1"/>
    </source>
</evidence>
<dbReference type="GO" id="GO:0042597">
    <property type="term" value="C:periplasmic space"/>
    <property type="evidence" value="ECO:0007669"/>
    <property type="project" value="UniProtKB-SubCell"/>
</dbReference>
<dbReference type="HAMAP" id="MF_01195">
    <property type="entry name" value="NanM"/>
    <property type="match status" value="1"/>
</dbReference>
<feature type="active site" description="Proton acceptor" evidence="3">
    <location>
        <position position="231"/>
    </location>
</feature>
<protein>
    <recommendedName>
        <fullName evidence="3">N-acetylneuraminate epimerase</fullName>
        <ecNumber evidence="3">5.1.3.24</ecNumber>
    </recommendedName>
    <alternativeName>
        <fullName evidence="3">N-acetylneuraminate mutarotase</fullName>
        <shortName evidence="3">Neu5Ac mutarotase</shortName>
    </alternativeName>
    <alternativeName>
        <fullName evidence="3">Sialic acid epimerase</fullName>
    </alternativeName>
</protein>
<comment type="subunit">
    <text evidence="3">Homodimer.</text>
</comment>
<keyword evidence="1 3" id="KW-0880">Kelch repeat</keyword>
<feature type="repeat" description="Kelch 6" evidence="3">
    <location>
        <begin position="295"/>
        <end position="344"/>
    </location>
</feature>
<comment type="function">
    <text evidence="3">Converts alpha-N-acetylneuranimic acid (Neu5Ac) to the beta-anomer, accelerating the equilibrium between the alpha- and beta-anomers. Probably facilitates sialidase-negative bacteria to compete sucessfully for limited amounts of extracellular Neu5Ac, which is likely taken up in the beta-anomer. In addition, the rapid removal of sialic acid from solution might be advantageous to the bacterium to damp down host responses.</text>
</comment>
<evidence type="ECO:0000256" key="1">
    <source>
        <dbReference type="ARBA" id="ARBA00022441"/>
    </source>
</evidence>
<proteinExistence type="inferred from homology"/>
<feature type="repeat" description="Kelch 3" evidence="3">
    <location>
        <begin position="142"/>
        <end position="176"/>
    </location>
</feature>
<dbReference type="Gene3D" id="2.120.10.80">
    <property type="entry name" value="Kelch-type beta propeller"/>
    <property type="match status" value="2"/>
</dbReference>
<dbReference type="AlphaFoldDB" id="A0A1V3JTY7"/>
<feature type="repeat" description="Kelch 2" evidence="3">
    <location>
        <begin position="89"/>
        <end position="140"/>
    </location>
</feature>
<feature type="repeat" description="Kelch 1" evidence="3">
    <location>
        <begin position="43"/>
        <end position="87"/>
    </location>
</feature>
<gene>
    <name evidence="3" type="primary">nanM</name>
    <name evidence="4" type="ORF">BKL49_00770</name>
</gene>
<dbReference type="Proteomes" id="UP000188602">
    <property type="component" value="Unassembled WGS sequence"/>
</dbReference>
<feature type="repeat" description="Kelch 4" evidence="3">
    <location>
        <begin position="177"/>
        <end position="222"/>
    </location>
</feature>
<dbReference type="EC" id="5.1.3.24" evidence="3"/>
<evidence type="ECO:0000256" key="2">
    <source>
        <dbReference type="ARBA" id="ARBA00022737"/>
    </source>
</evidence>
<dbReference type="NCBIfam" id="TIGR03547">
    <property type="entry name" value="muta_rot_YjhT"/>
    <property type="match status" value="1"/>
</dbReference>
<dbReference type="SMART" id="SM00612">
    <property type="entry name" value="Kelch"/>
    <property type="match status" value="1"/>
</dbReference>
<dbReference type="GO" id="GO:0016857">
    <property type="term" value="F:racemase and epimerase activity, acting on carbohydrates and derivatives"/>
    <property type="evidence" value="ECO:0007669"/>
    <property type="project" value="UniProtKB-UniRule"/>
</dbReference>
<comment type="caution">
    <text evidence="4">The sequence shown here is derived from an EMBL/GenBank/DDBJ whole genome shotgun (WGS) entry which is preliminary data.</text>
</comment>
<comment type="caution">
    <text evidence="3">Lacks conserved residue(s) required for the propagation of feature annotation.</text>
</comment>
<dbReference type="NCBIfam" id="NF010730">
    <property type="entry name" value="PRK14131.1"/>
    <property type="match status" value="1"/>
</dbReference>
<evidence type="ECO:0000313" key="5">
    <source>
        <dbReference type="Proteomes" id="UP000188602"/>
    </source>
</evidence>
<name>A0A1V3JTY7_9PAST</name>